<reference evidence="1" key="1">
    <citation type="submission" date="2023-07" db="EMBL/GenBank/DDBJ databases">
        <title>Sorghum-associated microbial communities from plants grown in Nebraska, USA.</title>
        <authorList>
            <person name="Schachtman D."/>
        </authorList>
    </citation>
    <scope>NUCLEOTIDE SEQUENCE</scope>
    <source>
        <strain evidence="1">BE56</strain>
    </source>
</reference>
<evidence type="ECO:0000313" key="1">
    <source>
        <dbReference type="EMBL" id="MDR6711234.1"/>
    </source>
</evidence>
<evidence type="ECO:0000313" key="2">
    <source>
        <dbReference type="Proteomes" id="UP001259587"/>
    </source>
</evidence>
<name>A0ACC6JYJ1_9PSED</name>
<sequence>MEKDNQPKQAGGLKVVSVVGRARKGAHRDWVKGDGELPIKEVLEETLLILECITGLSQKALEKPSEAKALMRATYYLSGMAKAMVDAQLPGLIRQMVAEGEARREEAEPETE</sequence>
<protein>
    <submittedName>
        <fullName evidence="1">Uncharacterized protein</fullName>
    </submittedName>
</protein>
<keyword evidence="2" id="KW-1185">Reference proteome</keyword>
<comment type="caution">
    <text evidence="1">The sequence shown here is derived from an EMBL/GenBank/DDBJ whole genome shotgun (WGS) entry which is preliminary data.</text>
</comment>
<accession>A0ACC6JYJ1</accession>
<organism evidence="1 2">
    <name type="scientific">Pseudomonas hunanensis</name>
    <dbReference type="NCBI Taxonomy" id="1247546"/>
    <lineage>
        <taxon>Bacteria</taxon>
        <taxon>Pseudomonadati</taxon>
        <taxon>Pseudomonadota</taxon>
        <taxon>Gammaproteobacteria</taxon>
        <taxon>Pseudomonadales</taxon>
        <taxon>Pseudomonadaceae</taxon>
        <taxon>Pseudomonas</taxon>
    </lineage>
</organism>
<proteinExistence type="predicted"/>
<gene>
    <name evidence="1" type="ORF">J2W83_000824</name>
</gene>
<dbReference type="Proteomes" id="UP001259587">
    <property type="component" value="Unassembled WGS sequence"/>
</dbReference>
<dbReference type="EMBL" id="JAVDTH010000003">
    <property type="protein sequence ID" value="MDR6711234.1"/>
    <property type="molecule type" value="Genomic_DNA"/>
</dbReference>